<evidence type="ECO:0000313" key="2">
    <source>
        <dbReference type="Proteomes" id="UP001302329"/>
    </source>
</evidence>
<dbReference type="Gene3D" id="2.60.300.12">
    <property type="entry name" value="HesB-like domain"/>
    <property type="match status" value="1"/>
</dbReference>
<reference evidence="1 2" key="1">
    <citation type="submission" date="2023-12" db="EMBL/GenBank/DDBJ databases">
        <title>Baltic Sea Cyanobacteria.</title>
        <authorList>
            <person name="Delbaje E."/>
            <person name="Fewer D.P."/>
            <person name="Shishido T.K."/>
        </authorList>
    </citation>
    <scope>NUCLEOTIDE SEQUENCE [LARGE SCALE GENOMIC DNA]</scope>
    <source>
        <strain evidence="1 2">UHCC 0281</strain>
    </source>
</reference>
<gene>
    <name evidence="1" type="ORF">VB739_12535</name>
</gene>
<comment type="caution">
    <text evidence="1">The sequence shown here is derived from an EMBL/GenBank/DDBJ whole genome shotgun (WGS) entry which is preliminary data.</text>
</comment>
<accession>A0ABU5SY13</accession>
<dbReference type="InterPro" id="IPR035903">
    <property type="entry name" value="HesB-like_dom_sf"/>
</dbReference>
<evidence type="ECO:0000313" key="1">
    <source>
        <dbReference type="EMBL" id="MEA5443384.1"/>
    </source>
</evidence>
<dbReference type="EMBL" id="JAYGHY010000048">
    <property type="protein sequence ID" value="MEA5443384.1"/>
    <property type="molecule type" value="Genomic_DNA"/>
</dbReference>
<dbReference type="RefSeq" id="WP_323357380.1">
    <property type="nucleotide sequence ID" value="NZ_JAYGHY010000048.1"/>
</dbReference>
<dbReference type="Proteomes" id="UP001302329">
    <property type="component" value="Unassembled WGS sequence"/>
</dbReference>
<keyword evidence="2" id="KW-1185">Reference proteome</keyword>
<dbReference type="SUPFAM" id="SSF89360">
    <property type="entry name" value="HesB-like domain"/>
    <property type="match status" value="1"/>
</dbReference>
<proteinExistence type="predicted"/>
<protein>
    <submittedName>
        <fullName evidence="1">AIR synthase</fullName>
    </submittedName>
</protein>
<sequence>MPRGHSLRLTPAAAAELCRQAAVAGTPGLMHLELLEGACEAWAIRLCPGHLAGTPVARADGITLYSPAGQLPLLQGLQLDYRGDLSGGGFLVRPGPGVSTCACGAAFSRQT</sequence>
<organism evidence="1 2">
    <name type="scientific">Cyanobium gracile UHCC 0281</name>
    <dbReference type="NCBI Taxonomy" id="3110309"/>
    <lineage>
        <taxon>Bacteria</taxon>
        <taxon>Bacillati</taxon>
        <taxon>Cyanobacteriota</taxon>
        <taxon>Cyanophyceae</taxon>
        <taxon>Synechococcales</taxon>
        <taxon>Prochlorococcaceae</taxon>
        <taxon>Cyanobium</taxon>
    </lineage>
</organism>
<name>A0ABU5SY13_9CYAN</name>